<keyword evidence="4 12" id="KW-0001">2Fe-2S</keyword>
<dbReference type="InterPro" id="IPR017927">
    <property type="entry name" value="FAD-bd_FR_type"/>
</dbReference>
<dbReference type="PANTHER" id="PTHR43513:SF3">
    <property type="entry name" value="DIHYDROOROTATE DEHYDROGENASE B (NAD(+)), ELECTRON TRANSFER SUBUNIT-RELATED"/>
    <property type="match status" value="1"/>
</dbReference>
<evidence type="ECO:0000256" key="4">
    <source>
        <dbReference type="ARBA" id="ARBA00022714"/>
    </source>
</evidence>
<comment type="similarity">
    <text evidence="1">Belongs to the PyrK family.</text>
</comment>
<dbReference type="Gene3D" id="2.40.30.10">
    <property type="entry name" value="Translation factors"/>
    <property type="match status" value="1"/>
</dbReference>
<keyword evidence="2" id="KW-0813">Transport</keyword>
<accession>A0A831JQ60</accession>
<dbReference type="EMBL" id="DRCV01000005">
    <property type="protein sequence ID" value="HDK37407.1"/>
    <property type="molecule type" value="Genomic_DNA"/>
</dbReference>
<dbReference type="PIRSF" id="PIRSF006816">
    <property type="entry name" value="Cyc3_hyd_g"/>
    <property type="match status" value="1"/>
</dbReference>
<dbReference type="InterPro" id="IPR019480">
    <property type="entry name" value="Dihydroorotate_DH_Fe-S-bd"/>
</dbReference>
<name>A0A831JQ60_9GAMM</name>
<dbReference type="InterPro" id="IPR039261">
    <property type="entry name" value="FNR_nucleotide-bd"/>
</dbReference>
<comment type="cofactor">
    <cofactor evidence="12">
        <name>[2Fe-2S] cluster</name>
        <dbReference type="ChEBI" id="CHEBI:190135"/>
    </cofactor>
    <text evidence="12">Binds 1 [2Fe-2S] cluster per subunit.</text>
</comment>
<feature type="binding site" evidence="12">
    <location>
        <position position="275"/>
    </location>
    <ligand>
        <name>[2Fe-2S] cluster</name>
        <dbReference type="ChEBI" id="CHEBI:190135"/>
    </ligand>
</feature>
<dbReference type="Gene3D" id="2.10.240.10">
    <property type="entry name" value="Dihydroorotate dehydrogenase, electron transfer subunit"/>
    <property type="match status" value="1"/>
</dbReference>
<evidence type="ECO:0000256" key="12">
    <source>
        <dbReference type="PIRSR" id="PIRSR006816-2"/>
    </source>
</evidence>
<keyword evidence="8 12" id="KW-0408">Iron</keyword>
<evidence type="ECO:0000256" key="7">
    <source>
        <dbReference type="ARBA" id="ARBA00022982"/>
    </source>
</evidence>
<dbReference type="AlphaFoldDB" id="A0A831JQ60"/>
<comment type="cofactor">
    <cofactor evidence="11">
        <name>FAD</name>
        <dbReference type="ChEBI" id="CHEBI:57692"/>
    </cofactor>
    <text evidence="11">Binds 1 FAD per subunit.</text>
</comment>
<evidence type="ECO:0000259" key="13">
    <source>
        <dbReference type="PROSITE" id="PS51384"/>
    </source>
</evidence>
<dbReference type="GO" id="GO:0046872">
    <property type="term" value="F:metal ion binding"/>
    <property type="evidence" value="ECO:0007669"/>
    <property type="project" value="UniProtKB-KW"/>
</dbReference>
<protein>
    <submittedName>
        <fullName evidence="14">Dihydroorotate dehydrogenase electron transfer subunit</fullName>
    </submittedName>
</protein>
<dbReference type="InterPro" id="IPR012165">
    <property type="entry name" value="Cyt_c3_hydrogenase_gsu"/>
</dbReference>
<dbReference type="PROSITE" id="PS51384">
    <property type="entry name" value="FAD_FR"/>
    <property type="match status" value="1"/>
</dbReference>
<keyword evidence="6 11" id="KW-0274">FAD</keyword>
<sequence length="287" mass="31644">MKHPSHRNSICLEDAKILRHHAYPGDQHIMRLKAPRCAAKAKPGQFVHITVDPQRPMRRPISIMRASANEGWIELLYKRVGEGTTLLAARTAGEYLSTLGPIGQAFQIREKRPLLIGGGVGMPPMIFVAESLLGSEHQPLVILGSEVPFPFTPHPSNILLPDMPDAVIATMPLLDDWNIPCRLASQQEIPGVHKGYVTDLARYWLKSLDEETRKQVGLYACGPHPMLEAVVNLAREFELPVQVSLEEFMACGIGGCAGCSVKVKTESGTTMQRLCVEGTIFNGYQVF</sequence>
<keyword evidence="9 12" id="KW-0411">Iron-sulfur</keyword>
<evidence type="ECO:0000256" key="11">
    <source>
        <dbReference type="PIRSR" id="PIRSR006816-1"/>
    </source>
</evidence>
<evidence type="ECO:0000256" key="8">
    <source>
        <dbReference type="ARBA" id="ARBA00023004"/>
    </source>
</evidence>
<evidence type="ECO:0000256" key="10">
    <source>
        <dbReference type="ARBA" id="ARBA00034078"/>
    </source>
</evidence>
<dbReference type="InterPro" id="IPR050353">
    <property type="entry name" value="PyrK_electron_transfer"/>
</dbReference>
<dbReference type="Pfam" id="PF10418">
    <property type="entry name" value="DHODB_Fe-S_bind"/>
    <property type="match status" value="1"/>
</dbReference>
<dbReference type="GO" id="GO:0016491">
    <property type="term" value="F:oxidoreductase activity"/>
    <property type="evidence" value="ECO:0007669"/>
    <property type="project" value="InterPro"/>
</dbReference>
<organism evidence="14">
    <name type="scientific">Thiolapillus brandeum</name>
    <dbReference type="NCBI Taxonomy" id="1076588"/>
    <lineage>
        <taxon>Bacteria</taxon>
        <taxon>Pseudomonadati</taxon>
        <taxon>Pseudomonadota</taxon>
        <taxon>Gammaproteobacteria</taxon>
        <taxon>Chromatiales</taxon>
        <taxon>Sedimenticolaceae</taxon>
        <taxon>Thiolapillus</taxon>
    </lineage>
</organism>
<keyword evidence="5 12" id="KW-0479">Metal-binding</keyword>
<dbReference type="InterPro" id="IPR017938">
    <property type="entry name" value="Riboflavin_synthase-like_b-brl"/>
</dbReference>
<reference evidence="14" key="1">
    <citation type="journal article" date="2020" name="mSystems">
        <title>Genome- and Community-Level Interaction Insights into Carbon Utilization and Element Cycling Functions of Hydrothermarchaeota in Hydrothermal Sediment.</title>
        <authorList>
            <person name="Zhou Z."/>
            <person name="Liu Y."/>
            <person name="Xu W."/>
            <person name="Pan J."/>
            <person name="Luo Z.H."/>
            <person name="Li M."/>
        </authorList>
    </citation>
    <scope>NUCLEOTIDE SEQUENCE [LARGE SCALE GENOMIC DNA]</scope>
    <source>
        <strain evidence="14">HyVt-26</strain>
    </source>
</reference>
<evidence type="ECO:0000256" key="3">
    <source>
        <dbReference type="ARBA" id="ARBA00022630"/>
    </source>
</evidence>
<evidence type="ECO:0000256" key="6">
    <source>
        <dbReference type="ARBA" id="ARBA00022827"/>
    </source>
</evidence>
<gene>
    <name evidence="14" type="ORF">ENG92_00100</name>
</gene>
<evidence type="ECO:0000256" key="2">
    <source>
        <dbReference type="ARBA" id="ARBA00022448"/>
    </source>
</evidence>
<comment type="cofactor">
    <cofactor evidence="10">
        <name>[2Fe-2S] cluster</name>
        <dbReference type="ChEBI" id="CHEBI:190135"/>
    </cofactor>
</comment>
<feature type="binding site" evidence="11">
    <location>
        <begin position="83"/>
        <end position="84"/>
    </location>
    <ligand>
        <name>FAD</name>
        <dbReference type="ChEBI" id="CHEBI:57692"/>
    </ligand>
</feature>
<feature type="binding site" evidence="11">
    <location>
        <begin position="59"/>
        <end position="62"/>
    </location>
    <ligand>
        <name>FAD</name>
        <dbReference type="ChEBI" id="CHEBI:57692"/>
    </ligand>
</feature>
<evidence type="ECO:0000256" key="5">
    <source>
        <dbReference type="ARBA" id="ARBA00022723"/>
    </source>
</evidence>
<dbReference type="GO" id="GO:0050660">
    <property type="term" value="F:flavin adenine dinucleotide binding"/>
    <property type="evidence" value="ECO:0007669"/>
    <property type="project" value="InterPro"/>
</dbReference>
<dbReference type="SUPFAM" id="SSF52343">
    <property type="entry name" value="Ferredoxin reductase-like, C-terminal NADP-linked domain"/>
    <property type="match status" value="1"/>
</dbReference>
<proteinExistence type="inferred from homology"/>
<dbReference type="CDD" id="cd06218">
    <property type="entry name" value="DHOD_e_trans"/>
    <property type="match status" value="1"/>
</dbReference>
<evidence type="ECO:0000256" key="1">
    <source>
        <dbReference type="ARBA" id="ARBA00006422"/>
    </source>
</evidence>
<dbReference type="InterPro" id="IPR037117">
    <property type="entry name" value="Dihydroorotate_DH_ele_sf"/>
</dbReference>
<feature type="binding site" evidence="12">
    <location>
        <position position="259"/>
    </location>
    <ligand>
        <name>[2Fe-2S] cluster</name>
        <dbReference type="ChEBI" id="CHEBI:190135"/>
    </ligand>
</feature>
<dbReference type="Gene3D" id="3.40.50.80">
    <property type="entry name" value="Nucleotide-binding domain of ferredoxin-NADP reductase (FNR) module"/>
    <property type="match status" value="1"/>
</dbReference>
<dbReference type="Proteomes" id="UP000885822">
    <property type="component" value="Unassembled WGS sequence"/>
</dbReference>
<feature type="domain" description="FAD-binding FR-type" evidence="13">
    <location>
        <begin position="10"/>
        <end position="108"/>
    </location>
</feature>
<comment type="caution">
    <text evidence="14">The sequence shown here is derived from an EMBL/GenBank/DDBJ whole genome shotgun (WGS) entry which is preliminary data.</text>
</comment>
<feature type="binding site" evidence="12">
    <location>
        <position position="251"/>
    </location>
    <ligand>
        <name>[2Fe-2S] cluster</name>
        <dbReference type="ChEBI" id="CHEBI:190135"/>
    </ligand>
</feature>
<dbReference type="GO" id="GO:0006221">
    <property type="term" value="P:pyrimidine nucleotide biosynthetic process"/>
    <property type="evidence" value="ECO:0007669"/>
    <property type="project" value="InterPro"/>
</dbReference>
<keyword evidence="7" id="KW-0249">Electron transport</keyword>
<evidence type="ECO:0000256" key="9">
    <source>
        <dbReference type="ARBA" id="ARBA00023014"/>
    </source>
</evidence>
<dbReference type="GO" id="GO:0051537">
    <property type="term" value="F:2 iron, 2 sulfur cluster binding"/>
    <property type="evidence" value="ECO:0007669"/>
    <property type="project" value="UniProtKB-KW"/>
</dbReference>
<keyword evidence="3 11" id="KW-0285">Flavoprotein</keyword>
<evidence type="ECO:0000313" key="14">
    <source>
        <dbReference type="EMBL" id="HDK37407.1"/>
    </source>
</evidence>
<dbReference type="PANTHER" id="PTHR43513">
    <property type="entry name" value="DIHYDROOROTATE DEHYDROGENASE B (NAD(+)), ELECTRON TRANSFER SUBUNIT"/>
    <property type="match status" value="1"/>
</dbReference>
<feature type="binding site" evidence="12">
    <location>
        <position position="256"/>
    </location>
    <ligand>
        <name>[2Fe-2S] cluster</name>
        <dbReference type="ChEBI" id="CHEBI:190135"/>
    </ligand>
</feature>
<dbReference type="SUPFAM" id="SSF63380">
    <property type="entry name" value="Riboflavin synthase domain-like"/>
    <property type="match status" value="1"/>
</dbReference>